<dbReference type="InterPro" id="IPR021445">
    <property type="entry name" value="DUF3095"/>
</dbReference>
<reference evidence="1 3" key="1">
    <citation type="submission" date="2014-07" db="EMBL/GenBank/DDBJ databases">
        <title>Draft genome sequence of Nonlabens ulvanivorans, an ulvan degrading bacterium.</title>
        <authorList>
            <person name="Kopel M."/>
            <person name="Helbert W."/>
            <person name="Henrissat B."/>
            <person name="Doniger T."/>
            <person name="Banin E."/>
        </authorList>
    </citation>
    <scope>NUCLEOTIDE SEQUENCE [LARGE SCALE GENOMIC DNA]</scope>
    <source>
        <strain evidence="1 3">PLR</strain>
    </source>
</reference>
<evidence type="ECO:0000313" key="1">
    <source>
        <dbReference type="EMBL" id="KEZ93507.1"/>
    </source>
</evidence>
<evidence type="ECO:0000313" key="3">
    <source>
        <dbReference type="Proteomes" id="UP000028531"/>
    </source>
</evidence>
<evidence type="ECO:0000313" key="2">
    <source>
        <dbReference type="EMBL" id="PRX14100.1"/>
    </source>
</evidence>
<dbReference type="OrthoDB" id="5342145at2"/>
<sequence>MTNNDFYRDLFIQHIPIQEVLLEPSLFEDVPDDWNIIVTDVQNSTAAVSAGNHQLVNLAATGSIVACLNIARDNDVMIPFFFGGDGATIIVPDIILKECLHALILHQENCQSNFDFFLRVDSCKVGDMYKKGATLKITKVKLNDLHIIPVVLGDALQMAEDEVKSKSRKIGLTNIPYNLNLKGMECKWDKIAPPVDSNEILTLIIKAQTTALQSTVYSEVLTKMEFIYGDVKKRHPITIEKLIMINSLGQLKNEVLMKFSELKWVEVFTSAIRSFIARWYLKTNEKGRNYLRELPELTESLMVDGTINTVISGTAKQRELLLFELQAMQDKNLLRYGYYVSNTSVLSCYVTAIDDYHVHFLDGDQGGYTQASKLLKL</sequence>
<keyword evidence="4" id="KW-1185">Reference proteome</keyword>
<dbReference type="Proteomes" id="UP000239997">
    <property type="component" value="Unassembled WGS sequence"/>
</dbReference>
<accession>A0A084JX23</accession>
<dbReference type="Proteomes" id="UP000028531">
    <property type="component" value="Unassembled WGS sequence"/>
</dbReference>
<gene>
    <name evidence="1" type="ORF">IL45_04635</name>
    <name evidence="2" type="ORF">LY02_01129</name>
</gene>
<protein>
    <recommendedName>
        <fullName evidence="5">Mlr3260 protein</fullName>
    </recommendedName>
</protein>
<organism evidence="1 3">
    <name type="scientific">Nonlabens ulvanivorans</name>
    <name type="common">Persicivirga ulvanivorans</name>
    <dbReference type="NCBI Taxonomy" id="906888"/>
    <lineage>
        <taxon>Bacteria</taxon>
        <taxon>Pseudomonadati</taxon>
        <taxon>Bacteroidota</taxon>
        <taxon>Flavobacteriia</taxon>
        <taxon>Flavobacteriales</taxon>
        <taxon>Flavobacteriaceae</taxon>
        <taxon>Nonlabens</taxon>
    </lineage>
</organism>
<dbReference type="EMBL" id="PVNA01000002">
    <property type="protein sequence ID" value="PRX14100.1"/>
    <property type="molecule type" value="Genomic_DNA"/>
</dbReference>
<dbReference type="Pfam" id="PF11294">
    <property type="entry name" value="DUF3095"/>
    <property type="match status" value="1"/>
</dbReference>
<dbReference type="EMBL" id="JPJI01000026">
    <property type="protein sequence ID" value="KEZ93507.1"/>
    <property type="molecule type" value="Genomic_DNA"/>
</dbReference>
<dbReference type="RefSeq" id="WP_036580882.1">
    <property type="nucleotide sequence ID" value="NZ_CP138994.1"/>
</dbReference>
<name>A0A084JX23_NONUL</name>
<comment type="caution">
    <text evidence="1">The sequence shown here is derived from an EMBL/GenBank/DDBJ whole genome shotgun (WGS) entry which is preliminary data.</text>
</comment>
<reference evidence="2 4" key="2">
    <citation type="submission" date="2018-03" db="EMBL/GenBank/DDBJ databases">
        <title>Genomic Encyclopedia of Archaeal and Bacterial Type Strains, Phase II (KMG-II): from individual species to whole genera.</title>
        <authorList>
            <person name="Goeker M."/>
        </authorList>
    </citation>
    <scope>NUCLEOTIDE SEQUENCE [LARGE SCALE GENOMIC DNA]</scope>
    <source>
        <strain evidence="2 4">DSM 22727</strain>
    </source>
</reference>
<evidence type="ECO:0008006" key="5">
    <source>
        <dbReference type="Google" id="ProtNLM"/>
    </source>
</evidence>
<proteinExistence type="predicted"/>
<dbReference type="AlphaFoldDB" id="A0A084JX23"/>
<evidence type="ECO:0000313" key="4">
    <source>
        <dbReference type="Proteomes" id="UP000239997"/>
    </source>
</evidence>